<dbReference type="PROSITE" id="PS51205">
    <property type="entry name" value="VPS9"/>
    <property type="match status" value="1"/>
</dbReference>
<evidence type="ECO:0000259" key="3">
    <source>
        <dbReference type="PROSITE" id="PS51205"/>
    </source>
</evidence>
<protein>
    <submittedName>
        <fullName evidence="5">Telomerase-binding protein EST1A-like</fullName>
    </submittedName>
</protein>
<dbReference type="InterPro" id="IPR018834">
    <property type="entry name" value="DNA/RNA-bd_Est1-type"/>
</dbReference>
<dbReference type="InterPro" id="IPR051248">
    <property type="entry name" value="UPF0507/Ank_repeat_27"/>
</dbReference>
<feature type="region of interest" description="Disordered" evidence="2">
    <location>
        <begin position="1025"/>
        <end position="1048"/>
    </location>
</feature>
<feature type="compositionally biased region" description="Polar residues" evidence="2">
    <location>
        <begin position="945"/>
        <end position="955"/>
    </location>
</feature>
<dbReference type="Pfam" id="PF10374">
    <property type="entry name" value="EST1"/>
    <property type="match status" value="1"/>
</dbReference>
<evidence type="ECO:0000313" key="5">
    <source>
        <dbReference type="RefSeq" id="XP_006818092.1"/>
    </source>
</evidence>
<sequence>MADSEDLDFNPFYKLLQTRFMNKFETAQKKCYLVCIPAATALQGININQNFVDTHILRPSPYFRSHYESTDKTGNKSIAIENGFVQTKDGFSVNTKIRILSEELSYNKDYKPFKILIIEKPLDPRFRTGNFVSLSPVDTYTNSISFQENKKLLFQFPEHRVPLSILDQNIKQFNMNYMILQGYLDHAAMKLQDMCFTATESILKVNRNTRRNADRRMVDILTIAVESYVMGCVHSKVFPAVCQKCCRDDNKICSKEKELQGVGGDEFGVKTEFCCPLPASVVELARLDGLYTPLEKLFCLKSTLDCISEEVNYFAKDNVVAGNEVPCIASDDLIPLLVTVLIQSKSTHLISNLYYIEHFHWATTSKDDLSFSLVTFKAATEYFLNTDFSHLKPLAPKMRNEMTLEEILLAKKEQENETGEKGERSRDSHKVAYRTRGGSFNRELDNITRMIEKTTTSPTNTTTPMKSLFAEYDQVQASGFAQRSTVVPPDVIPSSSAHTRLQTPLGDFLSSLKNDVLDEVTLQNSSTDNKRTNMENRKRKETKRPTMTFYQPGKTRLSRRTVSNTSVPIEKNDKSSEVESSALEREDSCDSDHDMACTEVIESTDKDQKRKSKKPDLVRYTAPRCAAKPKDSEQAEEDKELTPQNREVIIPEKVETHKKDHHLAPSKKQEVLEQKLESSRKVALDQIGDIQVTVSSDKDVTTYTKQHSRPKYERHRDESTSSDISVNSSEDSVIPHPYEDWEAEMIDIDRNDVEHGISKITDNVKTQGKGVEVYDYCGEGLVFERREIWEEQIVDVPSLAKDVERQKIDTVPGCKSLNKKRDNVHPENIAKTRGAKTSGSVSQRRVEAKCKERPHENTQRESVRSTSEKVSSSDDHKKGKLTVTFDTHIRKVNVPPEDYYKRPDRKSKAKPCRTSNDRSNDGHSDHSPVSPTAKGGGIIHLPHNVSLSSSPTSPHDQIMVNRGRGRGRTKLWDPNKPQPKTASNRPNQQPLQFHDPEFDRHLDSERFSREPDMPYSSYNHREYYAHQQQQQQHPQQQQSPGYSERPYVDMPPYMNQGWYPPYYGHEYGYPVPGSDTSWANQMDTTMPYYPPYGRSMNYREHRGDGHSEIASQRVKSRNRESAQRLFHQVVALEAQLSNILSRRFHAVESINTLFQLRTELEQVYEGIILLDVTIAEENKVEQQLWKNSYYQIIEAFRKQATDEECEALELKDRLLKLINQGTIFFESLISKLQDTYSFKINELTGLDPLQNISEKSRRKLDAVYYYMRSLASTNSFGTARESLMSLFEEARRKVEHIEKKRHDVAVERKKEKAKRQNKNFHGDIQNSRHEIWVSRNGVIKSEETTIDDNFRDDVDLTKLSPVELNKRFVLSFLHVHGKLFTKIG</sequence>
<keyword evidence="1" id="KW-0866">Nonsense-mediated mRNA decay</keyword>
<gene>
    <name evidence="5" type="primary">LOC102805230</name>
</gene>
<dbReference type="InterPro" id="IPR003123">
    <property type="entry name" value="VPS9"/>
</dbReference>
<dbReference type="Gene3D" id="1.20.1050.80">
    <property type="entry name" value="VPS9 domain"/>
    <property type="match status" value="1"/>
</dbReference>
<dbReference type="InterPro" id="IPR037191">
    <property type="entry name" value="VPS9_dom_sf"/>
</dbReference>
<feature type="compositionally biased region" description="Basic and acidic residues" evidence="2">
    <location>
        <begin position="819"/>
        <end position="830"/>
    </location>
</feature>
<feature type="compositionally biased region" description="Low complexity" evidence="2">
    <location>
        <begin position="721"/>
        <end position="733"/>
    </location>
</feature>
<reference evidence="5" key="1">
    <citation type="submission" date="2025-08" db="UniProtKB">
        <authorList>
            <consortium name="RefSeq"/>
        </authorList>
    </citation>
    <scope>IDENTIFICATION</scope>
    <source>
        <tissue evidence="5">Testes</tissue>
    </source>
</reference>
<dbReference type="InterPro" id="IPR019458">
    <property type="entry name" value="Est1-like_N"/>
</dbReference>
<evidence type="ECO:0000256" key="2">
    <source>
        <dbReference type="SAM" id="MobiDB-lite"/>
    </source>
</evidence>
<feature type="compositionally biased region" description="Basic and acidic residues" evidence="2">
    <location>
        <begin position="528"/>
        <end position="538"/>
    </location>
</feature>
<feature type="compositionally biased region" description="Basic and acidic residues" evidence="2">
    <location>
        <begin position="844"/>
        <end position="877"/>
    </location>
</feature>
<dbReference type="GeneID" id="102805230"/>
<dbReference type="Gene3D" id="1.25.40.10">
    <property type="entry name" value="Tetratricopeptide repeat domain"/>
    <property type="match status" value="2"/>
</dbReference>
<dbReference type="SUPFAM" id="SSF109993">
    <property type="entry name" value="VPS9 domain"/>
    <property type="match status" value="1"/>
</dbReference>
<dbReference type="InterPro" id="IPR011990">
    <property type="entry name" value="TPR-like_helical_dom_sf"/>
</dbReference>
<feature type="region of interest" description="Disordered" evidence="2">
    <location>
        <begin position="814"/>
        <end position="882"/>
    </location>
</feature>
<evidence type="ECO:0000313" key="4">
    <source>
        <dbReference type="Proteomes" id="UP000694865"/>
    </source>
</evidence>
<organism evidence="4 5">
    <name type="scientific">Saccoglossus kowalevskii</name>
    <name type="common">Acorn worm</name>
    <dbReference type="NCBI Taxonomy" id="10224"/>
    <lineage>
        <taxon>Eukaryota</taxon>
        <taxon>Metazoa</taxon>
        <taxon>Hemichordata</taxon>
        <taxon>Enteropneusta</taxon>
        <taxon>Harrimaniidae</taxon>
        <taxon>Saccoglossus</taxon>
    </lineage>
</organism>
<dbReference type="Proteomes" id="UP000694865">
    <property type="component" value="Unplaced"/>
</dbReference>
<feature type="compositionally biased region" description="Basic and acidic residues" evidence="2">
    <location>
        <begin position="915"/>
        <end position="926"/>
    </location>
</feature>
<dbReference type="Pfam" id="PF10373">
    <property type="entry name" value="EST1_DNA_bind"/>
    <property type="match status" value="1"/>
</dbReference>
<feature type="region of interest" description="Disordered" evidence="2">
    <location>
        <begin position="894"/>
        <end position="995"/>
    </location>
</feature>
<dbReference type="RefSeq" id="XP_006818092.1">
    <property type="nucleotide sequence ID" value="XM_006818029.1"/>
</dbReference>
<name>A0ABM0MDK1_SACKO</name>
<dbReference type="PANTHER" id="PTHR24170">
    <property type="entry name" value="ANKYRIN REPEAT DOMAIN-CONTAINING PROTEIN 27"/>
    <property type="match status" value="1"/>
</dbReference>
<keyword evidence="4" id="KW-1185">Reference proteome</keyword>
<dbReference type="SUPFAM" id="SSF48452">
    <property type="entry name" value="TPR-like"/>
    <property type="match status" value="1"/>
</dbReference>
<feature type="compositionally biased region" description="Basic and acidic residues" evidence="2">
    <location>
        <begin position="570"/>
        <end position="596"/>
    </location>
</feature>
<accession>A0ABM0MDK1</accession>
<feature type="compositionally biased region" description="Polar residues" evidence="2">
    <location>
        <begin position="978"/>
        <end position="991"/>
    </location>
</feature>
<dbReference type="SMART" id="SM00167">
    <property type="entry name" value="VPS9"/>
    <property type="match status" value="1"/>
</dbReference>
<proteinExistence type="predicted"/>
<feature type="compositionally biased region" description="Basic and acidic residues" evidence="2">
    <location>
        <begin position="710"/>
        <end position="719"/>
    </location>
</feature>
<feature type="region of interest" description="Disordered" evidence="2">
    <location>
        <begin position="701"/>
        <end position="733"/>
    </location>
</feature>
<feature type="region of interest" description="Disordered" evidence="2">
    <location>
        <begin position="520"/>
        <end position="668"/>
    </location>
</feature>
<feature type="compositionally biased region" description="Low complexity" evidence="2">
    <location>
        <begin position="1026"/>
        <end position="1038"/>
    </location>
</feature>
<dbReference type="PANTHER" id="PTHR24170:SF1">
    <property type="entry name" value="DOMAIN PROTEIN, PUTATIVE (AFU_ORTHOLOGUE AFUA_1G09870)-RELATED"/>
    <property type="match status" value="1"/>
</dbReference>
<feature type="compositionally biased region" description="Basic and acidic residues" evidence="2">
    <location>
        <begin position="649"/>
        <end position="658"/>
    </location>
</feature>
<dbReference type="Pfam" id="PF02204">
    <property type="entry name" value="VPS9"/>
    <property type="match status" value="1"/>
</dbReference>
<evidence type="ECO:0000256" key="1">
    <source>
        <dbReference type="ARBA" id="ARBA00023161"/>
    </source>
</evidence>
<feature type="domain" description="VPS9" evidence="3">
    <location>
        <begin position="246"/>
        <end position="392"/>
    </location>
</feature>